<dbReference type="SUPFAM" id="SSF143422">
    <property type="entry name" value="Transposase IS200-like"/>
    <property type="match status" value="1"/>
</dbReference>
<accession>A0A2H0BW41</accession>
<organism evidence="2 3">
    <name type="scientific">Candidatus Roizmanbacteria bacterium CG22_combo_CG10-13_8_21_14_all_38_20</name>
    <dbReference type="NCBI Taxonomy" id="1974862"/>
    <lineage>
        <taxon>Bacteria</taxon>
        <taxon>Candidatus Roizmaniibacteriota</taxon>
    </lineage>
</organism>
<dbReference type="InterPro" id="IPR036515">
    <property type="entry name" value="Transposase_17_sf"/>
</dbReference>
<dbReference type="Pfam" id="PF01797">
    <property type="entry name" value="Y1_Tnp"/>
    <property type="match status" value="1"/>
</dbReference>
<dbReference type="PANTHER" id="PTHR34322">
    <property type="entry name" value="TRANSPOSASE, Y1_TNP DOMAIN-CONTAINING"/>
    <property type="match status" value="1"/>
</dbReference>
<feature type="domain" description="Transposase IS200-like" evidence="1">
    <location>
        <begin position="13"/>
        <end position="164"/>
    </location>
</feature>
<comment type="caution">
    <text evidence="2">The sequence shown here is derived from an EMBL/GenBank/DDBJ whole genome shotgun (WGS) entry which is preliminary data.</text>
</comment>
<dbReference type="GO" id="GO:0003677">
    <property type="term" value="F:DNA binding"/>
    <property type="evidence" value="ECO:0007669"/>
    <property type="project" value="InterPro"/>
</dbReference>
<evidence type="ECO:0000313" key="2">
    <source>
        <dbReference type="EMBL" id="PIP61902.1"/>
    </source>
</evidence>
<dbReference type="AlphaFoldDB" id="A0A2H0BW41"/>
<evidence type="ECO:0000313" key="3">
    <source>
        <dbReference type="Proteomes" id="UP000231246"/>
    </source>
</evidence>
<dbReference type="SMART" id="SM01321">
    <property type="entry name" value="Y1_Tnp"/>
    <property type="match status" value="1"/>
</dbReference>
<dbReference type="GO" id="GO:0004803">
    <property type="term" value="F:transposase activity"/>
    <property type="evidence" value="ECO:0007669"/>
    <property type="project" value="InterPro"/>
</dbReference>
<dbReference type="GO" id="GO:0006313">
    <property type="term" value="P:DNA transposition"/>
    <property type="evidence" value="ECO:0007669"/>
    <property type="project" value="InterPro"/>
</dbReference>
<sequence>MILLVCMRLVNFVNGQVYHIYNRGVRKDLLFYRDSDYVRWENLLSWCSNYSYPFSSYVQGLKSLSKEKASLDAYQERIEKEYRYSRPLVNILCYIEMPNHFHLVLEQNVESGISLFMQKLSIAYAMYLNSKYELSGSAFQGKYKFVHVETDAQLVQLLKYMLLNPVVALIVSILNLKKYKWSALKEYLGNTDKMIVDTTKLPSVFINPQELLNFLKEESGSGFTAELGSLVID</sequence>
<dbReference type="Gene3D" id="3.30.70.1290">
    <property type="entry name" value="Transposase IS200-like"/>
    <property type="match status" value="1"/>
</dbReference>
<dbReference type="EMBL" id="PCTA01000010">
    <property type="protein sequence ID" value="PIP61902.1"/>
    <property type="molecule type" value="Genomic_DNA"/>
</dbReference>
<gene>
    <name evidence="2" type="ORF">COW99_01610</name>
</gene>
<evidence type="ECO:0000259" key="1">
    <source>
        <dbReference type="SMART" id="SM01321"/>
    </source>
</evidence>
<name>A0A2H0BW41_9BACT</name>
<dbReference type="Proteomes" id="UP000231246">
    <property type="component" value="Unassembled WGS sequence"/>
</dbReference>
<proteinExistence type="predicted"/>
<dbReference type="PANTHER" id="PTHR34322:SF2">
    <property type="entry name" value="TRANSPOSASE IS200-LIKE DOMAIN-CONTAINING PROTEIN"/>
    <property type="match status" value="1"/>
</dbReference>
<reference evidence="2 3" key="1">
    <citation type="submission" date="2017-09" db="EMBL/GenBank/DDBJ databases">
        <title>Depth-based differentiation of microbial function through sediment-hosted aquifers and enrichment of novel symbionts in the deep terrestrial subsurface.</title>
        <authorList>
            <person name="Probst A.J."/>
            <person name="Ladd B."/>
            <person name="Jarett J.K."/>
            <person name="Geller-Mcgrath D.E."/>
            <person name="Sieber C.M."/>
            <person name="Emerson J.B."/>
            <person name="Anantharaman K."/>
            <person name="Thomas B.C."/>
            <person name="Malmstrom R."/>
            <person name="Stieglmeier M."/>
            <person name="Klingl A."/>
            <person name="Woyke T."/>
            <person name="Ryan C.M."/>
            <person name="Banfield J.F."/>
        </authorList>
    </citation>
    <scope>NUCLEOTIDE SEQUENCE [LARGE SCALE GENOMIC DNA]</scope>
    <source>
        <strain evidence="2">CG22_combo_CG10-13_8_21_14_all_38_20</strain>
    </source>
</reference>
<dbReference type="InterPro" id="IPR002686">
    <property type="entry name" value="Transposase_17"/>
</dbReference>
<protein>
    <recommendedName>
        <fullName evidence="1">Transposase IS200-like domain-containing protein</fullName>
    </recommendedName>
</protein>